<dbReference type="InterPro" id="IPR035905">
    <property type="entry name" value="Barstar-like_sf"/>
</dbReference>
<comment type="caution">
    <text evidence="3">The sequence shown here is derived from an EMBL/GenBank/DDBJ whole genome shotgun (WGS) entry which is preliminary data.</text>
</comment>
<dbReference type="EMBL" id="JACYXC010000001">
    <property type="protein sequence ID" value="MBH5334185.1"/>
    <property type="molecule type" value="Genomic_DNA"/>
</dbReference>
<dbReference type="InterPro" id="IPR000468">
    <property type="entry name" value="Barstar"/>
</dbReference>
<dbReference type="SUPFAM" id="SSF52038">
    <property type="entry name" value="Barstar-related"/>
    <property type="match status" value="1"/>
</dbReference>
<evidence type="ECO:0000259" key="2">
    <source>
        <dbReference type="Pfam" id="PF01337"/>
    </source>
</evidence>
<evidence type="ECO:0000313" key="4">
    <source>
        <dbReference type="Proteomes" id="UP000807371"/>
    </source>
</evidence>
<evidence type="ECO:0000256" key="1">
    <source>
        <dbReference type="ARBA" id="ARBA00006845"/>
    </source>
</evidence>
<dbReference type="Gene3D" id="3.30.370.10">
    <property type="entry name" value="Barstar-like"/>
    <property type="match status" value="1"/>
</dbReference>
<feature type="domain" description="Barstar (barnase inhibitor)" evidence="2">
    <location>
        <begin position="15"/>
        <end position="110"/>
    </location>
</feature>
<accession>A0ABS0NG68</accession>
<dbReference type="Proteomes" id="UP000807371">
    <property type="component" value="Unassembled WGS sequence"/>
</dbReference>
<reference evidence="3 4" key="1">
    <citation type="submission" date="2020-09" db="EMBL/GenBank/DDBJ databases">
        <title>Biosynthesis of the nuclear factor of activated T cells inhibitor NFAT-133 and its congeners in Streptomyces pactum.</title>
        <authorList>
            <person name="Zhou W."/>
            <person name="Posri P."/>
            <person name="Abugrain M.E."/>
            <person name="Weisberg A.J."/>
            <person name="Chang J.H."/>
            <person name="Mahmud T."/>
        </authorList>
    </citation>
    <scope>NUCLEOTIDE SEQUENCE [LARGE SCALE GENOMIC DNA]</scope>
    <source>
        <strain evidence="3 4">ATCC 27456</strain>
    </source>
</reference>
<name>A0ABS0NG68_9ACTN</name>
<keyword evidence="4" id="KW-1185">Reference proteome</keyword>
<protein>
    <submittedName>
        <fullName evidence="3">Barstar family protein</fullName>
    </submittedName>
</protein>
<organism evidence="3 4">
    <name type="scientific">Streptomyces pactum</name>
    <dbReference type="NCBI Taxonomy" id="68249"/>
    <lineage>
        <taxon>Bacteria</taxon>
        <taxon>Bacillati</taxon>
        <taxon>Actinomycetota</taxon>
        <taxon>Actinomycetes</taxon>
        <taxon>Kitasatosporales</taxon>
        <taxon>Streptomycetaceae</taxon>
        <taxon>Streptomyces</taxon>
    </lineage>
</organism>
<proteinExistence type="inferred from homology"/>
<gene>
    <name evidence="3" type="ORF">IHE55_04965</name>
</gene>
<evidence type="ECO:0000313" key="3">
    <source>
        <dbReference type="EMBL" id="MBH5334185.1"/>
    </source>
</evidence>
<sequence length="119" mass="13252">MRHMTPPHSRPVRYTAELHLDGVTDKAGFLDRCARDLALPAWFGRNWDALADVLTDLSWWGPRPQEYLLRVHGWSAFRRAAPHDAATAAGILTDTETYWASRGTPLTVVLDPLPAPPPG</sequence>
<dbReference type="Pfam" id="PF01337">
    <property type="entry name" value="Barstar"/>
    <property type="match status" value="1"/>
</dbReference>
<dbReference type="CDD" id="cd05141">
    <property type="entry name" value="Barstar_evA4336-like"/>
    <property type="match status" value="1"/>
</dbReference>
<comment type="similarity">
    <text evidence="1">Belongs to the barstar family.</text>
</comment>